<comment type="caution">
    <text evidence="3">The sequence shown here is derived from an EMBL/GenBank/DDBJ whole genome shotgun (WGS) entry which is preliminary data.</text>
</comment>
<dbReference type="GO" id="GO:0006355">
    <property type="term" value="P:regulation of DNA-templated transcription"/>
    <property type="evidence" value="ECO:0007669"/>
    <property type="project" value="InterPro"/>
</dbReference>
<protein>
    <submittedName>
        <fullName evidence="3">Uncharacterized protein</fullName>
    </submittedName>
</protein>
<keyword evidence="2" id="KW-0804">Transcription</keyword>
<keyword evidence="1" id="KW-0805">Transcription regulation</keyword>
<evidence type="ECO:0000313" key="4">
    <source>
        <dbReference type="Proteomes" id="UP000078516"/>
    </source>
</evidence>
<reference evidence="3 4" key="1">
    <citation type="submission" date="2016-04" db="EMBL/GenBank/DDBJ databases">
        <title>Draft genome of an Enterococcus thailandicus strain isolated from bovine feces.</title>
        <authorList>
            <person name="Beukers A.G."/>
            <person name="Zaheer R."/>
            <person name="Goji N."/>
            <person name="Cook S.R."/>
            <person name="Amoako K."/>
            <person name="Chaves A.V."/>
            <person name="Ward M.P."/>
            <person name="Mcallister T.A."/>
        </authorList>
    </citation>
    <scope>NUCLEOTIDE SEQUENCE [LARGE SCALE GENOMIC DNA]</scope>
    <source>
        <strain evidence="3 4">F0711D 46</strain>
    </source>
</reference>
<evidence type="ECO:0000256" key="2">
    <source>
        <dbReference type="ARBA" id="ARBA00023163"/>
    </source>
</evidence>
<dbReference type="RefSeq" id="WP_067481105.1">
    <property type="nucleotide sequence ID" value="NZ_LWMN01000001.1"/>
</dbReference>
<evidence type="ECO:0000256" key="1">
    <source>
        <dbReference type="ARBA" id="ARBA00023015"/>
    </source>
</evidence>
<name>A0A179EW88_ENTTH</name>
<dbReference type="EMBL" id="LWMN01000001">
    <property type="protein sequence ID" value="OAQ57103.1"/>
    <property type="molecule type" value="Genomic_DNA"/>
</dbReference>
<dbReference type="Proteomes" id="UP000078516">
    <property type="component" value="Unassembled WGS sequence"/>
</dbReference>
<gene>
    <name evidence="3" type="ORF">A6E74_01665</name>
</gene>
<evidence type="ECO:0000313" key="3">
    <source>
        <dbReference type="EMBL" id="OAQ57103.1"/>
    </source>
</evidence>
<dbReference type="GO" id="GO:0003677">
    <property type="term" value="F:DNA binding"/>
    <property type="evidence" value="ECO:0007669"/>
    <property type="project" value="InterPro"/>
</dbReference>
<keyword evidence="4" id="KW-1185">Reference proteome</keyword>
<accession>A0A179EW88</accession>
<sequence length="145" mass="16718">MKTEFAGITSYFQNEVKKYRVDLVVNRKHYQKRGFTTLESARKYRNELEEKYKKTVQVNADDIVRTYLNSSSIRETAIHHDMSRQKVRKILITEGVYSTPQSVKINELLASGYTTQEVADKLSVTVGTVNNLAAYRKGEYDVGKK</sequence>
<organism evidence="3 4">
    <name type="scientific">Enterococcus thailandicus</name>
    <dbReference type="NCBI Taxonomy" id="417368"/>
    <lineage>
        <taxon>Bacteria</taxon>
        <taxon>Bacillati</taxon>
        <taxon>Bacillota</taxon>
        <taxon>Bacilli</taxon>
        <taxon>Lactobacillales</taxon>
        <taxon>Enterococcaceae</taxon>
        <taxon>Enterococcus</taxon>
    </lineage>
</organism>
<dbReference type="AlphaFoldDB" id="A0A179EW88"/>
<dbReference type="SUPFAM" id="SSF46894">
    <property type="entry name" value="C-terminal effector domain of the bipartite response regulators"/>
    <property type="match status" value="1"/>
</dbReference>
<proteinExistence type="predicted"/>
<dbReference type="InterPro" id="IPR016032">
    <property type="entry name" value="Sig_transdc_resp-reg_C-effctor"/>
</dbReference>